<gene>
    <name evidence="1" type="ORF">LI90_4387</name>
</gene>
<keyword evidence="2" id="KW-1185">Reference proteome</keyword>
<evidence type="ECO:0000313" key="2">
    <source>
        <dbReference type="Proteomes" id="UP000070188"/>
    </source>
</evidence>
<dbReference type="InterPro" id="IPR045677">
    <property type="entry name" value="DUF6197"/>
</dbReference>
<reference evidence="2" key="1">
    <citation type="submission" date="2015-04" db="EMBL/GenBank/DDBJ databases">
        <title>Physiological reanalysis, assessment of diazotrophy, and genome sequences of multiple isolates of Streptomyces thermoautotrophicus.</title>
        <authorList>
            <person name="MacKellar D.C."/>
            <person name="Lieber L."/>
            <person name="Norman J."/>
            <person name="Bolger A."/>
            <person name="Tobin C."/>
            <person name="Murray J.W."/>
            <person name="Chang R."/>
            <person name="Ford T."/>
            <person name="Nguyen P.Q."/>
            <person name="Woodward J."/>
            <person name="Permingeat H."/>
            <person name="Joshi N.S."/>
            <person name="Silver P.A."/>
            <person name="Usadel B."/>
            <person name="Rutherford A.W."/>
            <person name="Friesen M."/>
            <person name="Prell J."/>
        </authorList>
    </citation>
    <scope>NUCLEOTIDE SEQUENCE [LARGE SCALE GENOMIC DNA]</scope>
    <source>
        <strain evidence="2">H1</strain>
    </source>
</reference>
<evidence type="ECO:0000313" key="1">
    <source>
        <dbReference type="EMBL" id="KWW97415.1"/>
    </source>
</evidence>
<organism evidence="1 2">
    <name type="scientific">Carbonactinospora thermoautotrophica</name>
    <dbReference type="NCBI Taxonomy" id="1469144"/>
    <lineage>
        <taxon>Bacteria</taxon>
        <taxon>Bacillati</taxon>
        <taxon>Actinomycetota</taxon>
        <taxon>Actinomycetes</taxon>
        <taxon>Kitasatosporales</taxon>
        <taxon>Carbonactinosporaceae</taxon>
        <taxon>Carbonactinospora</taxon>
    </lineage>
</organism>
<dbReference type="PATRIC" id="fig|1469144.10.peg.63"/>
<protein>
    <submittedName>
        <fullName evidence="1">Uncharacterized protein</fullName>
    </submittedName>
</protein>
<accession>A0A132MI30</accession>
<dbReference type="Pfam" id="PF19698">
    <property type="entry name" value="DUF6197"/>
    <property type="match status" value="1"/>
</dbReference>
<dbReference type="RefSeq" id="WP_066892502.1">
    <property type="nucleotide sequence ID" value="NZ_LAXD01000002.1"/>
</dbReference>
<dbReference type="AlphaFoldDB" id="A0A132MI30"/>
<dbReference type="Proteomes" id="UP000070188">
    <property type="component" value="Unassembled WGS sequence"/>
</dbReference>
<comment type="caution">
    <text evidence="1">The sequence shown here is derived from an EMBL/GenBank/DDBJ whole genome shotgun (WGS) entry which is preliminary data.</text>
</comment>
<proteinExistence type="predicted"/>
<geneLocation type="plasmid" evidence="1">
    <name>unnamed</name>
</geneLocation>
<sequence length="129" mass="13878">MTTTTTGPAVTPGAIADLLERAADRLETVGWTNRAIVHGDGADLKTARMDMHGTIAYLACGSPYEWDNPLAAAAIKELRVRKPVVPGEPPLNLLAWHDFHAELSDVLALLRNTAKELRQQPNAMGAAAR</sequence>
<name>A0A132MI30_9ACTN</name>
<keyword evidence="1" id="KW-0614">Plasmid</keyword>
<dbReference type="EMBL" id="LAXD01000002">
    <property type="protein sequence ID" value="KWW97415.1"/>
    <property type="molecule type" value="Genomic_DNA"/>
</dbReference>